<dbReference type="Pfam" id="PF01047">
    <property type="entry name" value="MarR"/>
    <property type="match status" value="1"/>
</dbReference>
<dbReference type="SMART" id="SM00347">
    <property type="entry name" value="HTH_MARR"/>
    <property type="match status" value="1"/>
</dbReference>
<dbReference type="Proteomes" id="UP000000774">
    <property type="component" value="Chromosome"/>
</dbReference>
<dbReference type="GO" id="GO:0003700">
    <property type="term" value="F:DNA-binding transcription factor activity"/>
    <property type="evidence" value="ECO:0007669"/>
    <property type="project" value="InterPro"/>
</dbReference>
<dbReference type="AlphaFoldDB" id="Q04HI8"/>
<proteinExistence type="predicted"/>
<evidence type="ECO:0000256" key="1">
    <source>
        <dbReference type="ARBA" id="ARBA00023015"/>
    </source>
</evidence>
<feature type="domain" description="HTH marR-type" evidence="4">
    <location>
        <begin position="28"/>
        <end position="164"/>
    </location>
</feature>
<evidence type="ECO:0000313" key="5">
    <source>
        <dbReference type="EMBL" id="ABJ56084.1"/>
    </source>
</evidence>
<dbReference type="PANTHER" id="PTHR35790">
    <property type="entry name" value="HTH-TYPE TRANSCRIPTIONAL REGULATOR PCHR"/>
    <property type="match status" value="1"/>
</dbReference>
<evidence type="ECO:0000313" key="6">
    <source>
        <dbReference type="Proteomes" id="UP000000774"/>
    </source>
</evidence>
<dbReference type="HOGENOM" id="CLU_083287_11_2_9"/>
<dbReference type="PROSITE" id="PS01117">
    <property type="entry name" value="HTH_MARR_1"/>
    <property type="match status" value="1"/>
</dbReference>
<keyword evidence="1" id="KW-0805">Transcription regulation</keyword>
<keyword evidence="6" id="KW-1185">Reference proteome</keyword>
<organism evidence="5 6">
    <name type="scientific">Oenococcus oeni (strain ATCC BAA-331 / PSU-1)</name>
    <dbReference type="NCBI Taxonomy" id="203123"/>
    <lineage>
        <taxon>Bacteria</taxon>
        <taxon>Bacillati</taxon>
        <taxon>Bacillota</taxon>
        <taxon>Bacilli</taxon>
        <taxon>Lactobacillales</taxon>
        <taxon>Lactobacillaceae</taxon>
        <taxon>Oenococcus</taxon>
    </lineage>
</organism>
<dbReference type="EMBL" id="CP000411">
    <property type="protein sequence ID" value="ABJ56084.1"/>
    <property type="molecule type" value="Genomic_DNA"/>
</dbReference>
<evidence type="ECO:0000256" key="2">
    <source>
        <dbReference type="ARBA" id="ARBA00023125"/>
    </source>
</evidence>
<accession>Q04HI8</accession>
<protein>
    <submittedName>
        <fullName evidence="5">Transcriptional regulator, MarR family</fullName>
    </submittedName>
</protein>
<dbReference type="SUPFAM" id="SSF46785">
    <property type="entry name" value="Winged helix' DNA-binding domain"/>
    <property type="match status" value="1"/>
</dbReference>
<dbReference type="PROSITE" id="PS50995">
    <property type="entry name" value="HTH_MARR_2"/>
    <property type="match status" value="1"/>
</dbReference>
<evidence type="ECO:0000259" key="4">
    <source>
        <dbReference type="PROSITE" id="PS50995"/>
    </source>
</evidence>
<dbReference type="STRING" id="203123.OEOE_0082"/>
<dbReference type="InterPro" id="IPR023187">
    <property type="entry name" value="Tscrpt_reg_MarR-type_CS"/>
</dbReference>
<sequence>MKYKILLKGKQYFATINLFDGRIAMDVQVQFMAELSQLIDKLSFLSRDQLKIALKGYKPAEVHTIEFIGEHSETNVTAIASALYVTRGAVSKITKRLISRGLIVRYQKPDNQKEVYFKLTAQGQEVFEIHKKFTNYFMQRDEPIFRDSPDAVATTLAFLHQYNAFLDQKLTIKK</sequence>
<dbReference type="eggNOG" id="COG1846">
    <property type="taxonomic scope" value="Bacteria"/>
</dbReference>
<dbReference type="PANTHER" id="PTHR35790:SF4">
    <property type="entry name" value="HTH-TYPE TRANSCRIPTIONAL REGULATOR PCHR"/>
    <property type="match status" value="1"/>
</dbReference>
<keyword evidence="2" id="KW-0238">DNA-binding</keyword>
<reference evidence="5 6" key="1">
    <citation type="journal article" date="2006" name="Proc. Natl. Acad. Sci. U.S.A.">
        <title>Comparative genomics of the lactic acid bacteria.</title>
        <authorList>
            <person name="Makarova K."/>
            <person name="Slesarev A."/>
            <person name="Wolf Y."/>
            <person name="Sorokin A."/>
            <person name="Mirkin B."/>
            <person name="Koonin E."/>
            <person name="Pavlov A."/>
            <person name="Pavlova N."/>
            <person name="Karamychev V."/>
            <person name="Polouchine N."/>
            <person name="Shakhova V."/>
            <person name="Grigoriev I."/>
            <person name="Lou Y."/>
            <person name="Rohksar D."/>
            <person name="Lucas S."/>
            <person name="Huang K."/>
            <person name="Goodstein D.M."/>
            <person name="Hawkins T."/>
            <person name="Plengvidhya V."/>
            <person name="Welker D."/>
            <person name="Hughes J."/>
            <person name="Goh Y."/>
            <person name="Benson A."/>
            <person name="Baldwin K."/>
            <person name="Lee J.H."/>
            <person name="Diaz-Muniz I."/>
            <person name="Dosti B."/>
            <person name="Smeianov V."/>
            <person name="Wechter W."/>
            <person name="Barabote R."/>
            <person name="Lorca G."/>
            <person name="Altermann E."/>
            <person name="Barrangou R."/>
            <person name="Ganesan B."/>
            <person name="Xie Y."/>
            <person name="Rawsthorne H."/>
            <person name="Tamir D."/>
            <person name="Parker C."/>
            <person name="Breidt F."/>
            <person name="Broadbent J."/>
            <person name="Hutkins R."/>
            <person name="O'Sullivan D."/>
            <person name="Steele J."/>
            <person name="Unlu G."/>
            <person name="Saier M."/>
            <person name="Klaenhammer T."/>
            <person name="Richardson P."/>
            <person name="Kozyavkin S."/>
            <person name="Weimer B."/>
            <person name="Mills D."/>
        </authorList>
    </citation>
    <scope>NUCLEOTIDE SEQUENCE [LARGE SCALE GENOMIC DNA]</scope>
    <source>
        <strain evidence="6">ATCC BAA-331 / PSU-1</strain>
    </source>
</reference>
<keyword evidence="3" id="KW-0804">Transcription</keyword>
<name>Q04HI8_OENOB</name>
<dbReference type="GO" id="GO:0003677">
    <property type="term" value="F:DNA binding"/>
    <property type="evidence" value="ECO:0007669"/>
    <property type="project" value="UniProtKB-KW"/>
</dbReference>
<evidence type="ECO:0000256" key="3">
    <source>
        <dbReference type="ARBA" id="ARBA00023163"/>
    </source>
</evidence>
<dbReference type="InterPro" id="IPR000835">
    <property type="entry name" value="HTH_MarR-typ"/>
</dbReference>
<gene>
    <name evidence="5" type="ordered locus">OEOE_0082</name>
</gene>
<dbReference type="InterPro" id="IPR036388">
    <property type="entry name" value="WH-like_DNA-bd_sf"/>
</dbReference>
<dbReference type="KEGG" id="ooe:OEOE_0082"/>
<dbReference type="InterPro" id="IPR052067">
    <property type="entry name" value="Metal_resp_HTH_trans_reg"/>
</dbReference>
<dbReference type="Gene3D" id="1.10.10.10">
    <property type="entry name" value="Winged helix-like DNA-binding domain superfamily/Winged helix DNA-binding domain"/>
    <property type="match status" value="1"/>
</dbReference>
<dbReference type="InterPro" id="IPR036390">
    <property type="entry name" value="WH_DNA-bd_sf"/>
</dbReference>